<evidence type="ECO:0000313" key="3">
    <source>
        <dbReference type="Proteomes" id="UP000024635"/>
    </source>
</evidence>
<protein>
    <submittedName>
        <fullName evidence="2">Uncharacterized protein</fullName>
    </submittedName>
</protein>
<dbReference type="EMBL" id="JARK01001358">
    <property type="protein sequence ID" value="EYC20174.1"/>
    <property type="molecule type" value="Genomic_DNA"/>
</dbReference>
<keyword evidence="1" id="KW-1133">Transmembrane helix</keyword>
<keyword evidence="1" id="KW-0472">Membrane</keyword>
<dbReference type="AlphaFoldDB" id="A0A016UXP4"/>
<keyword evidence="1" id="KW-0812">Transmembrane</keyword>
<sequence length="96" mass="10939">MLDIFVKIACSSGFLIGIGQGSVLILMFISLSVSLQSLSSWLNPVDVLVIGNTWNTCDVFPVRRERLIFFYSWTQKLIKLLTKRIKAPENILVERH</sequence>
<comment type="caution">
    <text evidence="2">The sequence shown here is derived from an EMBL/GenBank/DDBJ whole genome shotgun (WGS) entry which is preliminary data.</text>
</comment>
<evidence type="ECO:0000313" key="2">
    <source>
        <dbReference type="EMBL" id="EYC20174.1"/>
    </source>
</evidence>
<gene>
    <name evidence="2" type="primary">Acey_s0022.g491</name>
    <name evidence="2" type="ORF">Y032_0022g491</name>
</gene>
<keyword evidence="3" id="KW-1185">Reference proteome</keyword>
<organism evidence="2 3">
    <name type="scientific">Ancylostoma ceylanicum</name>
    <dbReference type="NCBI Taxonomy" id="53326"/>
    <lineage>
        <taxon>Eukaryota</taxon>
        <taxon>Metazoa</taxon>
        <taxon>Ecdysozoa</taxon>
        <taxon>Nematoda</taxon>
        <taxon>Chromadorea</taxon>
        <taxon>Rhabditida</taxon>
        <taxon>Rhabditina</taxon>
        <taxon>Rhabditomorpha</taxon>
        <taxon>Strongyloidea</taxon>
        <taxon>Ancylostomatidae</taxon>
        <taxon>Ancylostomatinae</taxon>
        <taxon>Ancylostoma</taxon>
    </lineage>
</organism>
<accession>A0A016UXP4</accession>
<name>A0A016UXP4_9BILA</name>
<proteinExistence type="predicted"/>
<dbReference type="Proteomes" id="UP000024635">
    <property type="component" value="Unassembled WGS sequence"/>
</dbReference>
<reference evidence="3" key="1">
    <citation type="journal article" date="2015" name="Nat. Genet.">
        <title>The genome and transcriptome of the zoonotic hookworm Ancylostoma ceylanicum identify infection-specific gene families.</title>
        <authorList>
            <person name="Schwarz E.M."/>
            <person name="Hu Y."/>
            <person name="Antoshechkin I."/>
            <person name="Miller M.M."/>
            <person name="Sternberg P.W."/>
            <person name="Aroian R.V."/>
        </authorList>
    </citation>
    <scope>NUCLEOTIDE SEQUENCE</scope>
    <source>
        <strain evidence="3">HY135</strain>
    </source>
</reference>
<feature type="transmembrane region" description="Helical" evidence="1">
    <location>
        <begin position="12"/>
        <end position="35"/>
    </location>
</feature>
<evidence type="ECO:0000256" key="1">
    <source>
        <dbReference type="SAM" id="Phobius"/>
    </source>
</evidence>